<gene>
    <name evidence="2" type="ORF">LCGC14_1541320</name>
</gene>
<comment type="caution">
    <text evidence="2">The sequence shown here is derived from an EMBL/GenBank/DDBJ whole genome shotgun (WGS) entry which is preliminary data.</text>
</comment>
<protein>
    <submittedName>
        <fullName evidence="2">Uncharacterized protein</fullName>
    </submittedName>
</protein>
<dbReference type="AlphaFoldDB" id="A0A0F9LTQ8"/>
<evidence type="ECO:0000313" key="2">
    <source>
        <dbReference type="EMBL" id="KKM60487.1"/>
    </source>
</evidence>
<organism evidence="2">
    <name type="scientific">marine sediment metagenome</name>
    <dbReference type="NCBI Taxonomy" id="412755"/>
    <lineage>
        <taxon>unclassified sequences</taxon>
        <taxon>metagenomes</taxon>
        <taxon>ecological metagenomes</taxon>
    </lineage>
</organism>
<sequence length="191" mass="20930">MIADDTPLDLSDLSKLEDFLSNLRFDVTPEVIFKPRFVTPDTRQQAQQVNQVIQQTQQQQTAAVAQAQWVQQFEETHKGWIANGGQITPGNLTADGERLMQHAGAEVQRGRSQAEALHYGLLALQAEKAQQQPATPAVPPVKPQGHHKPAVAAAPAPNAEDVYKKRLETLSFGDHVRADWRDREAAAGATG</sequence>
<accession>A0A0F9LTQ8</accession>
<proteinExistence type="predicted"/>
<evidence type="ECO:0000256" key="1">
    <source>
        <dbReference type="SAM" id="MobiDB-lite"/>
    </source>
</evidence>
<name>A0A0F9LTQ8_9ZZZZ</name>
<reference evidence="2" key="1">
    <citation type="journal article" date="2015" name="Nature">
        <title>Complex archaea that bridge the gap between prokaryotes and eukaryotes.</title>
        <authorList>
            <person name="Spang A."/>
            <person name="Saw J.H."/>
            <person name="Jorgensen S.L."/>
            <person name="Zaremba-Niedzwiedzka K."/>
            <person name="Martijn J."/>
            <person name="Lind A.E."/>
            <person name="van Eijk R."/>
            <person name="Schleper C."/>
            <person name="Guy L."/>
            <person name="Ettema T.J."/>
        </authorList>
    </citation>
    <scope>NUCLEOTIDE SEQUENCE</scope>
</reference>
<feature type="region of interest" description="Disordered" evidence="1">
    <location>
        <begin position="130"/>
        <end position="157"/>
    </location>
</feature>
<dbReference type="EMBL" id="LAZR01011670">
    <property type="protein sequence ID" value="KKM60487.1"/>
    <property type="molecule type" value="Genomic_DNA"/>
</dbReference>